<protein>
    <submittedName>
        <fullName evidence="8">D-2-hydroxyacid dehydrogenase family protein</fullName>
    </submittedName>
</protein>
<evidence type="ECO:0000313" key="8">
    <source>
        <dbReference type="EMBL" id="RDV04740.1"/>
    </source>
</evidence>
<sequence length="317" mass="34539">MLRAAILDDYQGVALKFADWSPVAGEVEITVFDKPFKDQAETIAQLQGFQIVAGMRERTPFPRAVIEALPDLKLLITTGARNNSFDLAAAAERGVTVCGTGTFGNPTVGIAFGLMLELTRHIGHENARMKAGEPWQVTIGRDLEGLTLGIVGLGKLGSRVAAVGKAFGMNVIAWSQNLKPDKAKEGGATYATREELFAQADIVTIHLVLSDRSRGLITADDIGRMKKDAYLINTARAPIVDQTALLKALDDKRIAGAGLDVFEIEPLPVDHPYRKLDNVVLTPHLGYVSEQTYRKFYPDIVEDIRAFLDGKPVRVIT</sequence>
<comment type="similarity">
    <text evidence="1 5">Belongs to the D-isomer specific 2-hydroxyacid dehydrogenase family.</text>
</comment>
<dbReference type="PANTHER" id="PTHR42789">
    <property type="entry name" value="D-ISOMER SPECIFIC 2-HYDROXYACID DEHYDROGENASE FAMILY PROTEIN (AFU_ORTHOLOGUE AFUA_6G10090)"/>
    <property type="match status" value="1"/>
</dbReference>
<name>A0A371BAZ9_9BRAD</name>
<dbReference type="SUPFAM" id="SSF52283">
    <property type="entry name" value="Formate/glycerate dehydrogenase catalytic domain-like"/>
    <property type="match status" value="1"/>
</dbReference>
<dbReference type="CDD" id="cd12169">
    <property type="entry name" value="PGDH_like_1"/>
    <property type="match status" value="1"/>
</dbReference>
<evidence type="ECO:0000259" key="7">
    <source>
        <dbReference type="Pfam" id="PF02826"/>
    </source>
</evidence>
<organism evidence="8 9">
    <name type="scientific">Undibacter mobilis</name>
    <dbReference type="NCBI Taxonomy" id="2292256"/>
    <lineage>
        <taxon>Bacteria</taxon>
        <taxon>Pseudomonadati</taxon>
        <taxon>Pseudomonadota</taxon>
        <taxon>Alphaproteobacteria</taxon>
        <taxon>Hyphomicrobiales</taxon>
        <taxon>Nitrobacteraceae</taxon>
        <taxon>Undibacter</taxon>
    </lineage>
</organism>
<dbReference type="RefSeq" id="WP_115516766.1">
    <property type="nucleotide sequence ID" value="NZ_QRGO01000001.1"/>
</dbReference>
<dbReference type="GO" id="GO:0051287">
    <property type="term" value="F:NAD binding"/>
    <property type="evidence" value="ECO:0007669"/>
    <property type="project" value="InterPro"/>
</dbReference>
<dbReference type="EMBL" id="QRGO01000001">
    <property type="protein sequence ID" value="RDV04740.1"/>
    <property type="molecule type" value="Genomic_DNA"/>
</dbReference>
<dbReference type="InterPro" id="IPR006140">
    <property type="entry name" value="D-isomer_DH_NAD-bd"/>
</dbReference>
<keyword evidence="3 5" id="KW-0560">Oxidoreductase</keyword>
<dbReference type="OrthoDB" id="9793626at2"/>
<dbReference type="FunFam" id="3.40.50.720:FF:000203">
    <property type="entry name" value="D-3-phosphoglycerate dehydrogenase (SerA)"/>
    <property type="match status" value="1"/>
</dbReference>
<evidence type="ECO:0000313" key="9">
    <source>
        <dbReference type="Proteomes" id="UP000263993"/>
    </source>
</evidence>
<dbReference type="Pfam" id="PF02826">
    <property type="entry name" value="2-Hacid_dh_C"/>
    <property type="match status" value="1"/>
</dbReference>
<dbReference type="Proteomes" id="UP000263993">
    <property type="component" value="Unassembled WGS sequence"/>
</dbReference>
<keyword evidence="4" id="KW-0520">NAD</keyword>
<dbReference type="PROSITE" id="PS00065">
    <property type="entry name" value="D_2_HYDROXYACID_DH_1"/>
    <property type="match status" value="1"/>
</dbReference>
<evidence type="ECO:0000256" key="4">
    <source>
        <dbReference type="ARBA" id="ARBA00023027"/>
    </source>
</evidence>
<keyword evidence="2" id="KW-0028">Amino-acid biosynthesis</keyword>
<dbReference type="PANTHER" id="PTHR42789:SF1">
    <property type="entry name" value="D-ISOMER SPECIFIC 2-HYDROXYACID DEHYDROGENASE FAMILY PROTEIN (AFU_ORTHOLOGUE AFUA_6G10090)"/>
    <property type="match status" value="1"/>
</dbReference>
<proteinExistence type="inferred from homology"/>
<keyword evidence="9" id="KW-1185">Reference proteome</keyword>
<evidence type="ECO:0000256" key="5">
    <source>
        <dbReference type="RuleBase" id="RU003719"/>
    </source>
</evidence>
<dbReference type="InterPro" id="IPR029752">
    <property type="entry name" value="D-isomer_DH_CS1"/>
</dbReference>
<dbReference type="SUPFAM" id="SSF51735">
    <property type="entry name" value="NAD(P)-binding Rossmann-fold domains"/>
    <property type="match status" value="1"/>
</dbReference>
<dbReference type="Pfam" id="PF00389">
    <property type="entry name" value="2-Hacid_dh"/>
    <property type="match status" value="1"/>
</dbReference>
<reference evidence="9" key="1">
    <citation type="submission" date="2018-08" db="EMBL/GenBank/DDBJ databases">
        <authorList>
            <person name="Kim S.-J."/>
            <person name="Jung G.-Y."/>
        </authorList>
    </citation>
    <scope>NUCLEOTIDE SEQUENCE [LARGE SCALE GENOMIC DNA]</scope>
    <source>
        <strain evidence="9">GY_H</strain>
    </source>
</reference>
<dbReference type="Gene3D" id="3.40.50.720">
    <property type="entry name" value="NAD(P)-binding Rossmann-like Domain"/>
    <property type="match status" value="2"/>
</dbReference>
<dbReference type="GO" id="GO:0016616">
    <property type="term" value="F:oxidoreductase activity, acting on the CH-OH group of donors, NAD or NADP as acceptor"/>
    <property type="evidence" value="ECO:0007669"/>
    <property type="project" value="InterPro"/>
</dbReference>
<dbReference type="InterPro" id="IPR036291">
    <property type="entry name" value="NAD(P)-bd_dom_sf"/>
</dbReference>
<dbReference type="InterPro" id="IPR006139">
    <property type="entry name" value="D-isomer_2_OHA_DH_cat_dom"/>
</dbReference>
<evidence type="ECO:0000256" key="2">
    <source>
        <dbReference type="ARBA" id="ARBA00022605"/>
    </source>
</evidence>
<feature type="domain" description="D-isomer specific 2-hydroxyacid dehydrogenase catalytic" evidence="6">
    <location>
        <begin position="26"/>
        <end position="313"/>
    </location>
</feature>
<evidence type="ECO:0000256" key="1">
    <source>
        <dbReference type="ARBA" id="ARBA00005854"/>
    </source>
</evidence>
<gene>
    <name evidence="8" type="ORF">DXH78_09300</name>
</gene>
<dbReference type="GO" id="GO:0008652">
    <property type="term" value="P:amino acid biosynthetic process"/>
    <property type="evidence" value="ECO:0007669"/>
    <property type="project" value="UniProtKB-KW"/>
</dbReference>
<evidence type="ECO:0000256" key="3">
    <source>
        <dbReference type="ARBA" id="ARBA00023002"/>
    </source>
</evidence>
<evidence type="ECO:0000259" key="6">
    <source>
        <dbReference type="Pfam" id="PF00389"/>
    </source>
</evidence>
<dbReference type="InterPro" id="IPR050857">
    <property type="entry name" value="D-2-hydroxyacid_DH"/>
</dbReference>
<feature type="domain" description="D-isomer specific 2-hydroxyacid dehydrogenase NAD-binding" evidence="7">
    <location>
        <begin position="112"/>
        <end position="286"/>
    </location>
</feature>
<accession>A0A371BAZ9</accession>
<comment type="caution">
    <text evidence="8">The sequence shown here is derived from an EMBL/GenBank/DDBJ whole genome shotgun (WGS) entry which is preliminary data.</text>
</comment>
<dbReference type="AlphaFoldDB" id="A0A371BAZ9"/>